<evidence type="ECO:0000256" key="4">
    <source>
        <dbReference type="ARBA" id="ARBA00023002"/>
    </source>
</evidence>
<comment type="cofactor">
    <cofactor evidence="1">
        <name>FAD</name>
        <dbReference type="ChEBI" id="CHEBI:57692"/>
    </cofactor>
</comment>
<comment type="similarity">
    <text evidence="6">Belongs to the L2HGDH family.</text>
</comment>
<evidence type="ECO:0000259" key="9">
    <source>
        <dbReference type="Pfam" id="PF01266"/>
    </source>
</evidence>
<dbReference type="EC" id="1.1.99.2" evidence="7"/>
<dbReference type="GeneID" id="17041643"/>
<dbReference type="PANTHER" id="PTHR43104:SF4">
    <property type="entry name" value="L-2-HYDROXYGLUTARATE DEHYDROGENASE, MITOCHONDRIAL"/>
    <property type="match status" value="1"/>
</dbReference>
<dbReference type="Proteomes" id="UP000007264">
    <property type="component" value="Unassembled WGS sequence"/>
</dbReference>
<evidence type="ECO:0000256" key="2">
    <source>
        <dbReference type="ARBA" id="ARBA00022630"/>
    </source>
</evidence>
<dbReference type="KEGG" id="csl:COCSUDRAFT_15367"/>
<accession>I0YZ32</accession>
<keyword evidence="11" id="KW-1185">Reference proteome</keyword>
<dbReference type="OrthoDB" id="498204at2759"/>
<dbReference type="Gene3D" id="3.30.9.10">
    <property type="entry name" value="D-Amino Acid Oxidase, subunit A, domain 2"/>
    <property type="match status" value="1"/>
</dbReference>
<dbReference type="PANTHER" id="PTHR43104">
    <property type="entry name" value="L-2-HYDROXYGLUTARATE DEHYDROGENASE, MITOCHONDRIAL"/>
    <property type="match status" value="1"/>
</dbReference>
<sequence>GREVVILESADAIGTSTSSRNSEVIHAGGIYYPPGSLKAKLCVEGRNRIYDYCEAHDVPYKCIGKILVASDESQLDDLRRYKETALRNGVELEWLEESEAKAREPALRCVAALWSPMTGIVDSHQLMLAYQSDAERNGATVALNSSMLSGTVSGTKKTLQIGDSKTGEVSALTTDVIINAAGLQAQQVAASFSDFPQDHVPKRYLARGCYFILSGKSPFRHLIYPMPENGGLGAHLTLDLANQAKFGPDVEWVDSIDYTVDPKRAENFYSKIRHYWPGLPDGALQPSYSGKWIRPKISGPGEKNADFLIQGPTDHGIAGLVNLFGIESPGLTASLSIGDHVAKLLES</sequence>
<organism evidence="10 11">
    <name type="scientific">Coccomyxa subellipsoidea (strain C-169)</name>
    <name type="common">Green microalga</name>
    <dbReference type="NCBI Taxonomy" id="574566"/>
    <lineage>
        <taxon>Eukaryota</taxon>
        <taxon>Viridiplantae</taxon>
        <taxon>Chlorophyta</taxon>
        <taxon>core chlorophytes</taxon>
        <taxon>Trebouxiophyceae</taxon>
        <taxon>Trebouxiophyceae incertae sedis</taxon>
        <taxon>Coccomyxaceae</taxon>
        <taxon>Coccomyxa</taxon>
        <taxon>Coccomyxa subellipsoidea</taxon>
    </lineage>
</organism>
<comment type="caution">
    <text evidence="10">The sequence shown here is derived from an EMBL/GenBank/DDBJ whole genome shotgun (WGS) entry which is preliminary data.</text>
</comment>
<evidence type="ECO:0000313" key="11">
    <source>
        <dbReference type="Proteomes" id="UP000007264"/>
    </source>
</evidence>
<keyword evidence="3" id="KW-0274">FAD</keyword>
<gene>
    <name evidence="10" type="ORF">COCSUDRAFT_15367</name>
</gene>
<dbReference type="eggNOG" id="KOG2665">
    <property type="taxonomic scope" value="Eukaryota"/>
</dbReference>
<evidence type="ECO:0000256" key="6">
    <source>
        <dbReference type="ARBA" id="ARBA00037941"/>
    </source>
</evidence>
<dbReference type="InterPro" id="IPR036188">
    <property type="entry name" value="FAD/NAD-bd_sf"/>
</dbReference>
<dbReference type="Pfam" id="PF01266">
    <property type="entry name" value="DAO"/>
    <property type="match status" value="1"/>
</dbReference>
<dbReference type="RefSeq" id="XP_005648195.1">
    <property type="nucleotide sequence ID" value="XM_005648138.1"/>
</dbReference>
<evidence type="ECO:0000256" key="8">
    <source>
        <dbReference type="ARBA" id="ARBA00041137"/>
    </source>
</evidence>
<reference evidence="10 11" key="1">
    <citation type="journal article" date="2012" name="Genome Biol.">
        <title>The genome of the polar eukaryotic microalga coccomyxa subellipsoidea reveals traits of cold adaptation.</title>
        <authorList>
            <person name="Blanc G."/>
            <person name="Agarkova I."/>
            <person name="Grimwood J."/>
            <person name="Kuo A."/>
            <person name="Brueggeman A."/>
            <person name="Dunigan D."/>
            <person name="Gurnon J."/>
            <person name="Ladunga I."/>
            <person name="Lindquist E."/>
            <person name="Lucas S."/>
            <person name="Pangilinan J."/>
            <person name="Proschold T."/>
            <person name="Salamov A."/>
            <person name="Schmutz J."/>
            <person name="Weeks D."/>
            <person name="Yamada T."/>
            <person name="Claverie J.M."/>
            <person name="Grigoriev I."/>
            <person name="Van Etten J."/>
            <person name="Lomsadze A."/>
            <person name="Borodovsky M."/>
        </authorList>
    </citation>
    <scope>NUCLEOTIDE SEQUENCE [LARGE SCALE GENOMIC DNA]</scope>
    <source>
        <strain evidence="10 11">C-169</strain>
    </source>
</reference>
<dbReference type="SUPFAM" id="SSF51905">
    <property type="entry name" value="FAD/NAD(P)-binding domain"/>
    <property type="match status" value="1"/>
</dbReference>
<proteinExistence type="inferred from homology"/>
<feature type="non-terminal residue" evidence="10">
    <location>
        <position position="1"/>
    </location>
</feature>
<evidence type="ECO:0000256" key="3">
    <source>
        <dbReference type="ARBA" id="ARBA00022827"/>
    </source>
</evidence>
<dbReference type="EMBL" id="AGSI01000007">
    <property type="protein sequence ID" value="EIE23651.1"/>
    <property type="molecule type" value="Genomic_DNA"/>
</dbReference>
<evidence type="ECO:0000256" key="1">
    <source>
        <dbReference type="ARBA" id="ARBA00001974"/>
    </source>
</evidence>
<evidence type="ECO:0000256" key="7">
    <source>
        <dbReference type="ARBA" id="ARBA00038878"/>
    </source>
</evidence>
<evidence type="ECO:0000313" key="10">
    <source>
        <dbReference type="EMBL" id="EIE23651.1"/>
    </source>
</evidence>
<evidence type="ECO:0000256" key="5">
    <source>
        <dbReference type="ARBA" id="ARBA00036066"/>
    </source>
</evidence>
<dbReference type="GO" id="GO:0047545">
    <property type="term" value="F:(S)-2-hydroxyglutarate dehydrogenase activity"/>
    <property type="evidence" value="ECO:0007669"/>
    <property type="project" value="UniProtKB-EC"/>
</dbReference>
<dbReference type="AlphaFoldDB" id="I0YZ32"/>
<dbReference type="InterPro" id="IPR006076">
    <property type="entry name" value="FAD-dep_OxRdtase"/>
</dbReference>
<dbReference type="Gene3D" id="3.50.50.60">
    <property type="entry name" value="FAD/NAD(P)-binding domain"/>
    <property type="match status" value="1"/>
</dbReference>
<name>I0YZ32_COCSC</name>
<keyword evidence="2" id="KW-0285">Flavoprotein</keyword>
<dbReference type="STRING" id="574566.I0YZ32"/>
<protein>
    <recommendedName>
        <fullName evidence="8">L-2-hydroxyglutarate dehydrogenase, mitochondrial</fullName>
        <ecNumber evidence="7">1.1.99.2</ecNumber>
    </recommendedName>
</protein>
<comment type="catalytic activity">
    <reaction evidence="5">
        <text>(S)-2-hydroxyglutarate + A = 2-oxoglutarate + AH2</text>
        <dbReference type="Rhea" id="RHEA:21252"/>
        <dbReference type="ChEBI" id="CHEBI:13193"/>
        <dbReference type="ChEBI" id="CHEBI:16782"/>
        <dbReference type="ChEBI" id="CHEBI:16810"/>
        <dbReference type="ChEBI" id="CHEBI:17499"/>
        <dbReference type="EC" id="1.1.99.2"/>
    </reaction>
</comment>
<keyword evidence="4" id="KW-0560">Oxidoreductase</keyword>
<feature type="domain" description="FAD dependent oxidoreductase" evidence="9">
    <location>
        <begin position="1"/>
        <end position="344"/>
    </location>
</feature>